<feature type="compositionally biased region" description="Polar residues" evidence="1">
    <location>
        <begin position="1"/>
        <end position="17"/>
    </location>
</feature>
<dbReference type="EMBL" id="BNCO01000038">
    <property type="protein sequence ID" value="GIL60135.1"/>
    <property type="molecule type" value="Genomic_DNA"/>
</dbReference>
<feature type="compositionally biased region" description="Gly residues" evidence="1">
    <location>
        <begin position="1011"/>
        <end position="1020"/>
    </location>
</feature>
<feature type="compositionally biased region" description="Low complexity" evidence="1">
    <location>
        <begin position="734"/>
        <end position="749"/>
    </location>
</feature>
<feature type="compositionally biased region" description="Polar residues" evidence="1">
    <location>
        <begin position="187"/>
        <end position="197"/>
    </location>
</feature>
<sequence length="1181" mass="117591">MDYNPTITSTQGPSASSPHAARPETPAAVEARKIDRSPNFASVSRSADLTSLKMGAMAITFLRSARTCTAPNFVLPEFEQLAQHSSSGAGTSMMPQPPAIDSPGISSTSPRIRSFSSRSLPSRASLSVSQLLDNEAVEASELCLSQSPRLMSTPGNGPMTPEPAPPAPAGTSAAVEAQSPSHRRGASTASPQSTASHRSPRGARLPIAASPAGRPHRGESSSPTNVDAKRAQITDRPNDTESPNSGAETAAAPLLTGSASAKDTDPWAALRAHCMEVYGKNLISDGEDSEEDLGEYGTGPGRLMLMRHPSLITHRLTHTFGERSVSPRGSAVSASSPPSNRRSNSSDNAKRAAVAAADAAAAAAAPTAAARITALTGQSAVKLAGMMAPPPPHSQTAAEAISVAAAAADGPSVAPLMAAAVEARLRAAAVAVSGAAQDVADPANCRARQVMAGAATVPAEAPPPLRRPSVSLFPASVAGVLAAPPIGAPTPTRSESGTSSTSSAAAAEGLMMGSSAMQGRYGITGGGDDRGPLFGATAAANAAASVTFPSQHPPVSGGGRQLFQRQQAVRSAVRSTAAASALTSVFEGSGSFEEGAAAEGTSFEVQLQHLIVLAPLDPGGSGGGSVGTTDRRVSESGGGGAVMAGSILDVASLNTDPVHKWRLSADGLNRHASKYGGGGIGGGDGAAAISAVTSPGAVDDTATAGRSGMGGPEMSPSGGGGGGRAIATTAHPVSPSMSQNPMSSSPSAMSGRAPLITALAFERAPWCHPSSSAAAAGHGAGSVSGVPAPPVLTLSGSAKPTRPSGLAAAVTAPLPRLSGFPIGKMPQRGQLGIGQAVSVGVSAPVERVADVAASTAATAVDKLRGYKSSKVLLGATTLSSNNPPAAHPAGATIALPAANPSAAAVRGLSSPVPRRQLGSFASMRSLCRPSAAASFLERLSGSCGLTGNGGRVSGRRTIGGGGAAAAASTGDWTADGSRSRSFRRREGSYSLDGSGCQVPGVERGPFAPQLGGEGSLGDAGGTAAPASGWSAAVRANLESIRNLKKVLPRSPNGLPLAWSAIEEDGREGSEEQMEAGGDRDRDGDGDDDDDGGGDDGGGGGEGNAAGLGGREACSRDASDGGSGEVVRADAEGDREENAGKDDANEEEEEEEEDGKDEEDGFARALRAARGGGCWIDLHQTC</sequence>
<feature type="region of interest" description="Disordered" evidence="1">
    <location>
        <begin position="959"/>
        <end position="1026"/>
    </location>
</feature>
<comment type="caution">
    <text evidence="2">The sequence shown here is derived from an EMBL/GenBank/DDBJ whole genome shotgun (WGS) entry which is preliminary data.</text>
</comment>
<proteinExistence type="predicted"/>
<feature type="region of interest" description="Disordered" evidence="1">
    <location>
        <begin position="319"/>
        <end position="350"/>
    </location>
</feature>
<gene>
    <name evidence="2" type="ORF">Vafri_14772</name>
</gene>
<name>A0A8J4BJP0_9CHLO</name>
<feature type="compositionally biased region" description="Acidic residues" evidence="1">
    <location>
        <begin position="1083"/>
        <end position="1093"/>
    </location>
</feature>
<feature type="compositionally biased region" description="Acidic residues" evidence="1">
    <location>
        <begin position="1063"/>
        <end position="1073"/>
    </location>
</feature>
<evidence type="ECO:0000313" key="3">
    <source>
        <dbReference type="Proteomes" id="UP000747399"/>
    </source>
</evidence>
<dbReference type="Proteomes" id="UP000747399">
    <property type="component" value="Unassembled WGS sequence"/>
</dbReference>
<feature type="compositionally biased region" description="Low complexity" evidence="1">
    <location>
        <begin position="964"/>
        <end position="976"/>
    </location>
</feature>
<feature type="compositionally biased region" description="Acidic residues" evidence="1">
    <location>
        <begin position="1143"/>
        <end position="1159"/>
    </location>
</feature>
<accession>A0A8J4BJP0</accession>
<feature type="compositionally biased region" description="Basic and acidic residues" evidence="1">
    <location>
        <begin position="1126"/>
        <end position="1142"/>
    </location>
</feature>
<feature type="region of interest" description="Disordered" evidence="1">
    <location>
        <begin position="701"/>
        <end position="749"/>
    </location>
</feature>
<feature type="compositionally biased region" description="Polar residues" evidence="1">
    <location>
        <begin position="85"/>
        <end position="94"/>
    </location>
</feature>
<feature type="compositionally biased region" description="Low complexity" evidence="1">
    <location>
        <begin position="106"/>
        <end position="120"/>
    </location>
</feature>
<keyword evidence="3" id="KW-1185">Reference proteome</keyword>
<feature type="region of interest" description="Disordered" evidence="1">
    <location>
        <begin position="145"/>
        <end position="261"/>
    </location>
</feature>
<organism evidence="2 3">
    <name type="scientific">Volvox africanus</name>
    <dbReference type="NCBI Taxonomy" id="51714"/>
    <lineage>
        <taxon>Eukaryota</taxon>
        <taxon>Viridiplantae</taxon>
        <taxon>Chlorophyta</taxon>
        <taxon>core chlorophytes</taxon>
        <taxon>Chlorophyceae</taxon>
        <taxon>CS clade</taxon>
        <taxon>Chlamydomonadales</taxon>
        <taxon>Volvocaceae</taxon>
        <taxon>Volvox</taxon>
    </lineage>
</organism>
<feature type="compositionally biased region" description="Basic and acidic residues" evidence="1">
    <location>
        <begin position="227"/>
        <end position="239"/>
    </location>
</feature>
<feature type="compositionally biased region" description="Low complexity" evidence="1">
    <location>
        <begin position="323"/>
        <end position="350"/>
    </location>
</feature>
<feature type="region of interest" description="Disordered" evidence="1">
    <location>
        <begin position="85"/>
        <end position="120"/>
    </location>
</feature>
<dbReference type="AlphaFoldDB" id="A0A8J4BJP0"/>
<feature type="region of interest" description="Disordered" evidence="1">
    <location>
        <begin position="1063"/>
        <end position="1161"/>
    </location>
</feature>
<feature type="compositionally biased region" description="Gly residues" evidence="1">
    <location>
        <begin position="1094"/>
        <end position="1109"/>
    </location>
</feature>
<reference evidence="2" key="1">
    <citation type="journal article" date="2021" name="Proc. Natl. Acad. Sci. U.S.A.">
        <title>Three genomes in the algal genus Volvox reveal the fate of a haploid sex-determining region after a transition to homothallism.</title>
        <authorList>
            <person name="Yamamoto K."/>
            <person name="Hamaji T."/>
            <person name="Kawai-Toyooka H."/>
            <person name="Matsuzaki R."/>
            <person name="Takahashi F."/>
            <person name="Nishimura Y."/>
            <person name="Kawachi M."/>
            <person name="Noguchi H."/>
            <person name="Minakuchi Y."/>
            <person name="Umen J.G."/>
            <person name="Toyoda A."/>
            <person name="Nozaki H."/>
        </authorList>
    </citation>
    <scope>NUCLEOTIDE SEQUENCE</scope>
    <source>
        <strain evidence="2">NIES-3780</strain>
    </source>
</reference>
<protein>
    <submittedName>
        <fullName evidence="2">Uncharacterized protein</fullName>
    </submittedName>
</protein>
<evidence type="ECO:0000256" key="1">
    <source>
        <dbReference type="SAM" id="MobiDB-lite"/>
    </source>
</evidence>
<feature type="compositionally biased region" description="Gly residues" evidence="1">
    <location>
        <begin position="707"/>
        <end position="724"/>
    </location>
</feature>
<feature type="region of interest" description="Disordered" evidence="1">
    <location>
        <begin position="1"/>
        <end position="29"/>
    </location>
</feature>
<evidence type="ECO:0000313" key="2">
    <source>
        <dbReference type="EMBL" id="GIL60135.1"/>
    </source>
</evidence>
<feature type="region of interest" description="Disordered" evidence="1">
    <location>
        <begin position="484"/>
        <end position="505"/>
    </location>
</feature>
<feature type="compositionally biased region" description="Low complexity" evidence="1">
    <location>
        <begin position="494"/>
        <end position="505"/>
    </location>
</feature>